<dbReference type="SUPFAM" id="SSF47986">
    <property type="entry name" value="DEATH domain"/>
    <property type="match status" value="1"/>
</dbReference>
<feature type="domain" description="Fibronectin type-III" evidence="3">
    <location>
        <begin position="668"/>
        <end position="762"/>
    </location>
</feature>
<dbReference type="SUPFAM" id="SSF49265">
    <property type="entry name" value="Fibronectin type III"/>
    <property type="match status" value="1"/>
</dbReference>
<dbReference type="InterPro" id="IPR000488">
    <property type="entry name" value="Death_dom"/>
</dbReference>
<dbReference type="Pfam" id="PF00041">
    <property type="entry name" value="fn3"/>
    <property type="match status" value="1"/>
</dbReference>
<dbReference type="PROSITE" id="PS50017">
    <property type="entry name" value="DEATH_DOMAIN"/>
    <property type="match status" value="1"/>
</dbReference>
<dbReference type="Gene3D" id="1.10.533.10">
    <property type="entry name" value="Death Domain, Fas"/>
    <property type="match status" value="1"/>
</dbReference>
<dbReference type="GO" id="GO:0007165">
    <property type="term" value="P:signal transduction"/>
    <property type="evidence" value="ECO:0007669"/>
    <property type="project" value="InterPro"/>
</dbReference>
<dbReference type="eggNOG" id="ENOG502RWZA">
    <property type="taxonomic scope" value="Eukaryota"/>
</dbReference>
<evidence type="ECO:0000313" key="4">
    <source>
        <dbReference type="EMBL" id="EEN63301.1"/>
    </source>
</evidence>
<dbReference type="InParanoid" id="C3Y9P5"/>
<organism>
    <name type="scientific">Branchiostoma floridae</name>
    <name type="common">Florida lancelet</name>
    <name type="synonym">Amphioxus</name>
    <dbReference type="NCBI Taxonomy" id="7739"/>
    <lineage>
        <taxon>Eukaryota</taxon>
        <taxon>Metazoa</taxon>
        <taxon>Chordata</taxon>
        <taxon>Cephalochordata</taxon>
        <taxon>Leptocardii</taxon>
        <taxon>Amphioxiformes</taxon>
        <taxon>Branchiostomatidae</taxon>
        <taxon>Branchiostoma</taxon>
    </lineage>
</organism>
<dbReference type="InterPro" id="IPR003961">
    <property type="entry name" value="FN3_dom"/>
</dbReference>
<feature type="region of interest" description="Disordered" evidence="1">
    <location>
        <begin position="760"/>
        <end position="792"/>
    </location>
</feature>
<protein>
    <submittedName>
        <fullName evidence="4">Uncharacterized protein</fullName>
    </submittedName>
</protein>
<dbReference type="InterPro" id="IPR036116">
    <property type="entry name" value="FN3_sf"/>
</dbReference>
<accession>C3Y9P5</accession>
<proteinExistence type="predicted"/>
<dbReference type="AlphaFoldDB" id="C3Y9P5"/>
<reference evidence="4" key="1">
    <citation type="journal article" date="2008" name="Nature">
        <title>The amphioxus genome and the evolution of the chordate karyotype.</title>
        <authorList>
            <consortium name="US DOE Joint Genome Institute (JGI-PGF)"/>
            <person name="Putnam N.H."/>
            <person name="Butts T."/>
            <person name="Ferrier D.E.K."/>
            <person name="Furlong R.F."/>
            <person name="Hellsten U."/>
            <person name="Kawashima T."/>
            <person name="Robinson-Rechavi M."/>
            <person name="Shoguchi E."/>
            <person name="Terry A."/>
            <person name="Yu J.-K."/>
            <person name="Benito-Gutierrez E.L."/>
            <person name="Dubchak I."/>
            <person name="Garcia-Fernandez J."/>
            <person name="Gibson-Brown J.J."/>
            <person name="Grigoriev I.V."/>
            <person name="Horton A.C."/>
            <person name="de Jong P.J."/>
            <person name="Jurka J."/>
            <person name="Kapitonov V.V."/>
            <person name="Kohara Y."/>
            <person name="Kuroki Y."/>
            <person name="Lindquist E."/>
            <person name="Lucas S."/>
            <person name="Osoegawa K."/>
            <person name="Pennacchio L.A."/>
            <person name="Salamov A.A."/>
            <person name="Satou Y."/>
            <person name="Sauka-Spengler T."/>
            <person name="Schmutz J."/>
            <person name="Shin-I T."/>
            <person name="Toyoda A."/>
            <person name="Bronner-Fraser M."/>
            <person name="Fujiyama A."/>
            <person name="Holland L.Z."/>
            <person name="Holland P.W.H."/>
            <person name="Satoh N."/>
            <person name="Rokhsar D.S."/>
        </authorList>
    </citation>
    <scope>NUCLEOTIDE SEQUENCE [LARGE SCALE GENOMIC DNA]</scope>
    <source>
        <strain evidence="4">S238N-H82</strain>
        <tissue evidence="4">Testes</tissue>
    </source>
</reference>
<feature type="domain" description="Death" evidence="2">
    <location>
        <begin position="587"/>
        <end position="666"/>
    </location>
</feature>
<evidence type="ECO:0000256" key="1">
    <source>
        <dbReference type="SAM" id="MobiDB-lite"/>
    </source>
</evidence>
<evidence type="ECO:0000259" key="3">
    <source>
        <dbReference type="PROSITE" id="PS50853"/>
    </source>
</evidence>
<evidence type="ECO:0000259" key="2">
    <source>
        <dbReference type="PROSITE" id="PS50017"/>
    </source>
</evidence>
<dbReference type="Gene3D" id="2.60.40.10">
    <property type="entry name" value="Immunoglobulins"/>
    <property type="match status" value="1"/>
</dbReference>
<dbReference type="Pfam" id="PF00531">
    <property type="entry name" value="Death"/>
    <property type="match status" value="1"/>
</dbReference>
<gene>
    <name evidence="4" type="ORF">BRAFLDRAFT_88240</name>
</gene>
<dbReference type="EMBL" id="GG666492">
    <property type="protein sequence ID" value="EEN63301.1"/>
    <property type="molecule type" value="Genomic_DNA"/>
</dbReference>
<sequence length="792" mass="89777">MASGGSLSPADILSANCPNEIKKERNIEEAFSRFTLTKDYQVVDLTESKVANTDSACLQPSIKMLQRDNWDSDMLVENQEFTKHNDRRVNGFLCNTSSKELHSSISNVRIGNVDKVVVLRDFEFDSCNGIQIGDENVTKVVNREDSADSNPGPFKDMHPFDVDIAPHESIQEGPARLVIFPSHISDVKRYKQKLQKDVNRRGGGQIATIKREMRQLPMVVKLKELDNFSPLQLGFRFEVSQQSYFCNEGGEEMNNLVSSYRHNRRNSIFQFSDGKMICLPGSAPQERKAPDHRCLRRLRSESHLPKGNRHHVLQRQVSAPAMVFPPEDMEAFSHHEHIDPPLDLNGPPIPVRPLPPTPVHEPGCPLPPKPSVSREQSRGSRPSTDEGGTVNLYSNEWAARRCTEELQGGVKLNIGILAAKPQLGQTWILYVLIYQQGVSFKEVKEQNFPNKVDIVCPPRAFQVVQHLSINAEVPNGWITEDVVKEIRWESFDKREDHYIHEICISHNSTDQKQFHGRIHVRQGLIETLTLNIITNFSLYERVGQRREDEPLYDLKDPVTSGNGSGKKGFLQQLSKRKEFCNQMDQINMFGNDYRLLGEKIGLDYQALLAIDSRCSRSASGLLSPTELVLCEWERGRSTVPFSQEALVGILHDMGRLDIIQDMGLQVPKLRDFAVDGTTANTIRVRWKPDTEDITDCTIDLRPAGGQHCWTRAACIKNNGTKTLQLENLEPETEYDIRIQPSFQRVDGEWTEIKARTVAVMAEEGNGDEDVQQDGDEEEPPDDHDVMDEEQQE</sequence>
<dbReference type="InterPro" id="IPR013783">
    <property type="entry name" value="Ig-like_fold"/>
</dbReference>
<name>C3Y9P5_BRAFL</name>
<dbReference type="InterPro" id="IPR011029">
    <property type="entry name" value="DEATH-like_dom_sf"/>
</dbReference>
<feature type="compositionally biased region" description="Pro residues" evidence="1">
    <location>
        <begin position="347"/>
        <end position="370"/>
    </location>
</feature>
<feature type="region of interest" description="Disordered" evidence="1">
    <location>
        <begin position="337"/>
        <end position="390"/>
    </location>
</feature>
<feature type="compositionally biased region" description="Acidic residues" evidence="1">
    <location>
        <begin position="764"/>
        <end position="792"/>
    </location>
</feature>
<dbReference type="PROSITE" id="PS50853">
    <property type="entry name" value="FN3"/>
    <property type="match status" value="1"/>
</dbReference>
<dbReference type="CDD" id="cd00063">
    <property type="entry name" value="FN3"/>
    <property type="match status" value="1"/>
</dbReference>